<evidence type="ECO:0000313" key="1">
    <source>
        <dbReference type="EMBL" id="AZB20244.1"/>
    </source>
</evidence>
<dbReference type="Proteomes" id="UP000269015">
    <property type="component" value="Chromosome"/>
</dbReference>
<dbReference type="AlphaFoldDB" id="A0AAD0Z3D7"/>
<name>A0AAD0Z3D7_CHRID</name>
<accession>A0AAD0Z3D7</accession>
<reference evidence="1 2" key="1">
    <citation type="submission" date="2018-11" db="EMBL/GenBank/DDBJ databases">
        <title>Proposal to divide the Flavobacteriaceae and reorganize its genera based on Amino Acid Identity values calculated from whole genome sequences.</title>
        <authorList>
            <person name="Nicholson A.C."/>
            <person name="Gulvik C.A."/>
            <person name="Whitney A.M."/>
            <person name="Humrighouse B.W."/>
            <person name="Bell M."/>
            <person name="Holmes B."/>
            <person name="Steigerwalt A.G."/>
            <person name="Villarma A."/>
            <person name="Sheth M."/>
            <person name="Batra D."/>
            <person name="Pryor J."/>
            <person name="Bernardet J.-F."/>
            <person name="Hugo C."/>
            <person name="Kampfer P."/>
            <person name="Newman J."/>
            <person name="McQuiston J.R."/>
        </authorList>
    </citation>
    <scope>NUCLEOTIDE SEQUENCE [LARGE SCALE GENOMIC DNA]</scope>
    <source>
        <strain evidence="1 2">H5559</strain>
    </source>
</reference>
<protein>
    <submittedName>
        <fullName evidence="1">Uncharacterized protein</fullName>
    </submittedName>
</protein>
<gene>
    <name evidence="1" type="ORF">EG352_22080</name>
</gene>
<organism evidence="1 2">
    <name type="scientific">Chryseobacterium indologenes</name>
    <name type="common">Flavobacterium indologenes</name>
    <dbReference type="NCBI Taxonomy" id="253"/>
    <lineage>
        <taxon>Bacteria</taxon>
        <taxon>Pseudomonadati</taxon>
        <taxon>Bacteroidota</taxon>
        <taxon>Flavobacteriia</taxon>
        <taxon>Flavobacteriales</taxon>
        <taxon>Weeksellaceae</taxon>
        <taxon>Chryseobacterium group</taxon>
        <taxon>Chryseobacterium</taxon>
    </lineage>
</organism>
<proteinExistence type="predicted"/>
<sequence length="186" mass="21341">MIMKHYFFIVTLMIPFLGFSQWTRTELRSQRVKKSQEKLEFSGLYTLDSHKLSQILKNAPQRSSGSKGVIISLPNVHGRLEKFQVWESSNMAPQLQAQFPDIRSYVGTGLDDSGVYLRFSLSPEGFSSMLTRSGISEFIEPYTEDRMVYAVFDSDARRGQDKEPFECTARDAVKKTDYKITDTIKN</sequence>
<dbReference type="EMBL" id="CP033930">
    <property type="protein sequence ID" value="AZB20244.1"/>
    <property type="molecule type" value="Genomic_DNA"/>
</dbReference>
<evidence type="ECO:0000313" key="2">
    <source>
        <dbReference type="Proteomes" id="UP000269015"/>
    </source>
</evidence>